<dbReference type="AlphaFoldDB" id="A0AAD4MWA1"/>
<organism evidence="1 2">
    <name type="scientific">Ditylenchus destructor</name>
    <dbReference type="NCBI Taxonomy" id="166010"/>
    <lineage>
        <taxon>Eukaryota</taxon>
        <taxon>Metazoa</taxon>
        <taxon>Ecdysozoa</taxon>
        <taxon>Nematoda</taxon>
        <taxon>Chromadorea</taxon>
        <taxon>Rhabditida</taxon>
        <taxon>Tylenchina</taxon>
        <taxon>Tylenchomorpha</taxon>
        <taxon>Sphaerularioidea</taxon>
        <taxon>Anguinidae</taxon>
        <taxon>Anguininae</taxon>
        <taxon>Ditylenchus</taxon>
    </lineage>
</organism>
<comment type="caution">
    <text evidence="1">The sequence shown here is derived from an EMBL/GenBank/DDBJ whole genome shotgun (WGS) entry which is preliminary data.</text>
</comment>
<accession>A0AAD4MWA1</accession>
<evidence type="ECO:0000313" key="2">
    <source>
        <dbReference type="Proteomes" id="UP001201812"/>
    </source>
</evidence>
<reference evidence="1" key="1">
    <citation type="submission" date="2022-01" db="EMBL/GenBank/DDBJ databases">
        <title>Genome Sequence Resource for Two Populations of Ditylenchus destructor, the Migratory Endoparasitic Phytonematode.</title>
        <authorList>
            <person name="Zhang H."/>
            <person name="Lin R."/>
            <person name="Xie B."/>
        </authorList>
    </citation>
    <scope>NUCLEOTIDE SEQUENCE</scope>
    <source>
        <strain evidence="1">BazhouSP</strain>
    </source>
</reference>
<evidence type="ECO:0000313" key="1">
    <source>
        <dbReference type="EMBL" id="KAI1706674.1"/>
    </source>
</evidence>
<name>A0AAD4MWA1_9BILA</name>
<sequence length="125" mass="14414">MCYGDPKSIDKKAAWSDSSRCICGKYLPLSKQLLEVPISGRATHSCVQIEFTCRQCAKRFVRTYDLTQAGKRGRTGLYRCAMKLKECGETIDTYNSIETDFGRMSSNYKQYDCKSWAKNFYELIR</sequence>
<keyword evidence="2" id="KW-1185">Reference proteome</keyword>
<dbReference type="EMBL" id="JAKKPZ010000046">
    <property type="protein sequence ID" value="KAI1706674.1"/>
    <property type="molecule type" value="Genomic_DNA"/>
</dbReference>
<protein>
    <submittedName>
        <fullName evidence="1">Uncharacterized protein</fullName>
    </submittedName>
</protein>
<gene>
    <name evidence="1" type="ORF">DdX_12884</name>
</gene>
<proteinExistence type="predicted"/>
<dbReference type="Proteomes" id="UP001201812">
    <property type="component" value="Unassembled WGS sequence"/>
</dbReference>